<name>A0A4R3LWD9_9BURK</name>
<dbReference type="InterPro" id="IPR005546">
    <property type="entry name" value="Autotransporte_beta"/>
</dbReference>
<dbReference type="RefSeq" id="WP_132583832.1">
    <property type="nucleotide sequence ID" value="NZ_SMAJ01000012.1"/>
</dbReference>
<dbReference type="Pfam" id="PF03797">
    <property type="entry name" value="Autotransporter"/>
    <property type="match status" value="1"/>
</dbReference>
<dbReference type="NCBIfam" id="TIGR01414">
    <property type="entry name" value="autotrans_barl"/>
    <property type="match status" value="1"/>
</dbReference>
<organism evidence="2 3">
    <name type="scientific">Paralcaligenes ureilyticus</name>
    <dbReference type="NCBI Taxonomy" id="627131"/>
    <lineage>
        <taxon>Bacteria</taxon>
        <taxon>Pseudomonadati</taxon>
        <taxon>Pseudomonadota</taxon>
        <taxon>Betaproteobacteria</taxon>
        <taxon>Burkholderiales</taxon>
        <taxon>Alcaligenaceae</taxon>
        <taxon>Paralcaligenes</taxon>
    </lineage>
</organism>
<proteinExistence type="predicted"/>
<dbReference type="OrthoDB" id="5760545at2"/>
<keyword evidence="3" id="KW-1185">Reference proteome</keyword>
<sequence length="1377" mass="134735">MCNAIGMGALRVSLRGNIFRTTALAAALLGVYGTAYSAPPAAEYASSGSTINLDGVTVDAGSIIGAWSDGLGSKITALNGTTILTDGGKYGAYATAGGSIDLTGGSVTNTNTAAGSMGIAAVGSGSTITGLNVALSAKGENTSSSALSNVVSASGGANVALTGGSVTSLSSRFARGILASTGATVTTNGTAVSTIGNKSVAVHAFGASSDVSLTGIGIAGGTVSTQGDESYGLYAQHVSKITSTGAAITTAGKAGFGAFAEDGGQIILNGGSITTTGAALPVTGGQVGSFGVLAKDGGTAGLSNLSVTTGGDYADGVRAENGAINVTNGNITTGGLWAHGAYATSGGTIVLDGGSVTTNNATGRTVQNGDGSRAYALYANGPGSSVTTKNGTAIVTQGQRAYGAYATGGGKVDLTGGSINTNGFMAYGVYASGAGSTVTTHDVNITTAGNVGDAIWAYQGGVSTINGGVVSVGGGPNIPGAGETANGMTATGGTNGSGDGVVNVHNATVTTFGADSAGALAGSDVGSTRASGTINLDRTYITVKGANSVAAMVSYGSTFTAANSSGLVSLQGDGISMNDNATVNLSDTTVQAKGASLVSNLNTSGAVQNITAGSGTTMTQNNGTLLQVNRAAAGMDGIVNLTLAAGSTSVGDVVDLDGLVQGGPGTRTLGGKTNLTVATGASWTGIVKGINDAATADNASATFNDATPIAGNVSSGSNSTITFTNGANIGGGVSTGAGTQGTFHGTTQVGGNVVTQGSTLAFNGPTTIGQGVSGGSGSNIAFNHTTAISQGVSGGSGSSFNFAGPTTIGQTVSGSGANFQFSKGHPTTIGGDVVLSDNSTLKGGTIGTPIQIQGAATVTSGSTLGGNLLVTGPLGGSGGTVSPGNSVGTQSYATSAGFTGAYKAEVNAAGNSDLIIIRSGNFDLSGIDLAVAQENGTGGYVLQHKYTIIQTPGGQVQNTFKSTALDASFANTLVKLDPVAYGAQDVQVSLSVDPAKVASARRGLSSNQNATLDGTISVAGLNASAAAALASTDTKDVLNQLSGEMHGSTQSALLSSGGQLVRTLSNRMRANLGAPMMAGAPVAQASGSMPAGAMPQSSAYPLWAQVVGDWQTFKGNDNTAKSSLTTGGLFVGGDANVGAGWRVGGALGFTNGRVDVNDRSSKSDLKSYTASLYGGKSWATEKGQINFLAGAGYTRYSVDSRRSVTVGGAQTLEANYHANATQLFTELGYAIPVGQASTIEPYVGLAWINLRSQGFDETGGAAALHGDSRTDSVSTMTLGLRSKTTVNVGRQTATLTAGLGWRLAAGDVNPERRLAFIQGNGAAFNVAGAPIARNAAVVDLGAEMAVGKNAALGLAYSGQFGAGNRDNTGSLYVKVRF</sequence>
<dbReference type="InterPro" id="IPR012332">
    <property type="entry name" value="Autotransporter_pectin_lyase_C"/>
</dbReference>
<dbReference type="GO" id="GO:0019867">
    <property type="term" value="C:outer membrane"/>
    <property type="evidence" value="ECO:0007669"/>
    <property type="project" value="InterPro"/>
</dbReference>
<dbReference type="EMBL" id="SMAJ01000012">
    <property type="protein sequence ID" value="TCT04456.1"/>
    <property type="molecule type" value="Genomic_DNA"/>
</dbReference>
<evidence type="ECO:0000313" key="3">
    <source>
        <dbReference type="Proteomes" id="UP000295525"/>
    </source>
</evidence>
<dbReference type="SUPFAM" id="SSF103515">
    <property type="entry name" value="Autotransporter"/>
    <property type="match status" value="1"/>
</dbReference>
<reference evidence="2 3" key="1">
    <citation type="submission" date="2019-03" db="EMBL/GenBank/DDBJ databases">
        <title>Genomic Encyclopedia of Type Strains, Phase IV (KMG-IV): sequencing the most valuable type-strain genomes for metagenomic binning, comparative biology and taxonomic classification.</title>
        <authorList>
            <person name="Goeker M."/>
        </authorList>
    </citation>
    <scope>NUCLEOTIDE SEQUENCE [LARGE SCALE GENOMIC DNA]</scope>
    <source>
        <strain evidence="2 3">DSM 24591</strain>
    </source>
</reference>
<dbReference type="Gene3D" id="2.160.20.20">
    <property type="match status" value="2"/>
</dbReference>
<dbReference type="InterPro" id="IPR006315">
    <property type="entry name" value="OM_autotransptr_brl_dom"/>
</dbReference>
<comment type="caution">
    <text evidence="2">The sequence shown here is derived from an EMBL/GenBank/DDBJ whole genome shotgun (WGS) entry which is preliminary data.</text>
</comment>
<dbReference type="PROSITE" id="PS51208">
    <property type="entry name" value="AUTOTRANSPORTER"/>
    <property type="match status" value="1"/>
</dbReference>
<feature type="domain" description="Autotransporter" evidence="1">
    <location>
        <begin position="1095"/>
        <end position="1377"/>
    </location>
</feature>
<accession>A0A4R3LWD9</accession>
<evidence type="ECO:0000313" key="2">
    <source>
        <dbReference type="EMBL" id="TCT04456.1"/>
    </source>
</evidence>
<dbReference type="SMART" id="SM00869">
    <property type="entry name" value="Autotransporter"/>
    <property type="match status" value="1"/>
</dbReference>
<dbReference type="InterPro" id="IPR036709">
    <property type="entry name" value="Autotransporte_beta_dom_sf"/>
</dbReference>
<protein>
    <submittedName>
        <fullName evidence="2">Outer membrane autotransporter protein</fullName>
    </submittedName>
</protein>
<dbReference type="Proteomes" id="UP000295525">
    <property type="component" value="Unassembled WGS sequence"/>
</dbReference>
<gene>
    <name evidence="2" type="ORF">EDC26_11248</name>
</gene>
<dbReference type="Gene3D" id="2.40.128.130">
    <property type="entry name" value="Autotransporter beta-domain"/>
    <property type="match status" value="1"/>
</dbReference>
<evidence type="ECO:0000259" key="1">
    <source>
        <dbReference type="PROSITE" id="PS51208"/>
    </source>
</evidence>